<evidence type="ECO:0000313" key="1">
    <source>
        <dbReference type="EMBL" id="GIM45904.1"/>
    </source>
</evidence>
<keyword evidence="2" id="KW-1185">Reference proteome</keyword>
<reference evidence="1" key="1">
    <citation type="journal article" date="2023" name="Int. J. Syst. Evol. Microbiol.">
        <title>Collibacillus ludicampi gen. nov., sp. nov., a new soil bacterium of the family Alicyclobacillaceae.</title>
        <authorList>
            <person name="Jojima T."/>
            <person name="Ioku Y."/>
            <person name="Fukuta Y."/>
            <person name="Shirasaka N."/>
            <person name="Matsumura Y."/>
            <person name="Mori M."/>
        </authorList>
    </citation>
    <scope>NUCLEOTIDE SEQUENCE</scope>
    <source>
        <strain evidence="1">TP075</strain>
    </source>
</reference>
<dbReference type="RefSeq" id="WP_282201375.1">
    <property type="nucleotide sequence ID" value="NZ_BOQE01000001.1"/>
</dbReference>
<gene>
    <name evidence="1" type="ORF">DNHGIG_14530</name>
</gene>
<dbReference type="Pfam" id="PF04025">
    <property type="entry name" value="RemA-like"/>
    <property type="match status" value="1"/>
</dbReference>
<proteinExistence type="predicted"/>
<organism evidence="1 2">
    <name type="scientific">Collibacillus ludicampi</name>
    <dbReference type="NCBI Taxonomy" id="2771369"/>
    <lineage>
        <taxon>Bacteria</taxon>
        <taxon>Bacillati</taxon>
        <taxon>Bacillota</taxon>
        <taxon>Bacilli</taxon>
        <taxon>Bacillales</taxon>
        <taxon>Alicyclobacillaceae</taxon>
        <taxon>Collibacillus</taxon>
    </lineage>
</organism>
<name>A0AAV4LE21_9BACL</name>
<dbReference type="InterPro" id="IPR007169">
    <property type="entry name" value="RemA-like"/>
</dbReference>
<dbReference type="EMBL" id="BOQE01000001">
    <property type="protein sequence ID" value="GIM45904.1"/>
    <property type="molecule type" value="Genomic_DNA"/>
</dbReference>
<accession>A0AAV4LE21</accession>
<sequence>MFIHLGGDVMVPSKEVIAIFDIKMKYSSESTKEFLEVADEEGFVVTIDPNESKSFVLTTKHVYYSPISSLTLKKRAGFLDELDESKREP</sequence>
<dbReference type="Proteomes" id="UP001057291">
    <property type="component" value="Unassembled WGS sequence"/>
</dbReference>
<comment type="caution">
    <text evidence="1">The sequence shown here is derived from an EMBL/GenBank/DDBJ whole genome shotgun (WGS) entry which is preliminary data.</text>
</comment>
<evidence type="ECO:0000313" key="2">
    <source>
        <dbReference type="Proteomes" id="UP001057291"/>
    </source>
</evidence>
<protein>
    <submittedName>
        <fullName evidence="1">DUF370 domain-containing protein</fullName>
    </submittedName>
</protein>
<dbReference type="NCBIfam" id="NF046065">
    <property type="entry name" value="MtxRegRemB"/>
    <property type="match status" value="1"/>
</dbReference>
<dbReference type="AlphaFoldDB" id="A0AAV4LE21"/>